<evidence type="ECO:0000259" key="8">
    <source>
        <dbReference type="PROSITE" id="PS51369"/>
    </source>
</evidence>
<dbReference type="InterPro" id="IPR017888">
    <property type="entry name" value="CYC/TB1_R_domain"/>
</dbReference>
<feature type="compositionally biased region" description="Acidic residues" evidence="7">
    <location>
        <begin position="169"/>
        <end position="178"/>
    </location>
</feature>
<name>A0A346D3I9_9ASTR</name>
<dbReference type="Pfam" id="PF03634">
    <property type="entry name" value="TCP"/>
    <property type="match status" value="1"/>
</dbReference>
<keyword evidence="6" id="KW-0539">Nucleus</keyword>
<evidence type="ECO:0000256" key="2">
    <source>
        <dbReference type="ARBA" id="ARBA00022473"/>
    </source>
</evidence>
<proteinExistence type="predicted"/>
<evidence type="ECO:0000256" key="6">
    <source>
        <dbReference type="ARBA" id="ARBA00023242"/>
    </source>
</evidence>
<dbReference type="InterPro" id="IPR005333">
    <property type="entry name" value="Transcription_factor_TCP"/>
</dbReference>
<evidence type="ECO:0000313" key="10">
    <source>
        <dbReference type="EMBL" id="AXM05007.1"/>
    </source>
</evidence>
<comment type="subcellular location">
    <subcellularLocation>
        <location evidence="1">Nucleus</location>
    </subcellularLocation>
</comment>
<evidence type="ECO:0000256" key="7">
    <source>
        <dbReference type="SAM" id="MobiDB-lite"/>
    </source>
</evidence>
<dbReference type="GO" id="GO:0043565">
    <property type="term" value="F:sequence-specific DNA binding"/>
    <property type="evidence" value="ECO:0007669"/>
    <property type="project" value="TreeGrafter"/>
</dbReference>
<dbReference type="EMBL" id="MG593422">
    <property type="protein sequence ID" value="AXM05007.1"/>
    <property type="molecule type" value="Genomic_DNA"/>
</dbReference>
<evidence type="ECO:0000256" key="1">
    <source>
        <dbReference type="ARBA" id="ARBA00004123"/>
    </source>
</evidence>
<dbReference type="PROSITE" id="PS51370">
    <property type="entry name" value="R"/>
    <property type="match status" value="1"/>
</dbReference>
<dbReference type="GO" id="GO:0005634">
    <property type="term" value="C:nucleus"/>
    <property type="evidence" value="ECO:0007669"/>
    <property type="project" value="UniProtKB-SubCell"/>
</dbReference>
<sequence length="275" mass="31695">MFSSNPFAQFASSIHVFPPPSNSFIENEKDNLFINHHHHLTTTTTNNHPFVSGECCVQDSGGIDRLGLDQSEVISPRKKKKDHHSKIYTAQGPRDRRVRLSIDVARKFFYLQDLLGFDKASKTLDWLFNKSKIPIDELIREKKHMSMLSPTVTDESEVFFLESLKDQGSVDEEEEDDDNNKGQKRKSSMTSTSNRKLRNDTSRKHKSGEVYVNQSRVEARERARERTKEKLNSKKLEDENKNIHSDCCSCCPESASYLKLQSSFWRVIESQNHVA</sequence>
<evidence type="ECO:0000256" key="4">
    <source>
        <dbReference type="ARBA" id="ARBA00023125"/>
    </source>
</evidence>
<feature type="compositionally biased region" description="Basic and acidic residues" evidence="7">
    <location>
        <begin position="217"/>
        <end position="237"/>
    </location>
</feature>
<evidence type="ECO:0000256" key="5">
    <source>
        <dbReference type="ARBA" id="ARBA00023163"/>
    </source>
</evidence>
<protein>
    <submittedName>
        <fullName evidence="10">Cycloidea-like protein</fullName>
    </submittedName>
</protein>
<keyword evidence="5" id="KW-0804">Transcription</keyword>
<dbReference type="InterPro" id="IPR017887">
    <property type="entry name" value="TF_TCP_subgr"/>
</dbReference>
<reference evidence="10" key="1">
    <citation type="journal article" date="2018" name="Front. Plant Sci.">
        <title>Patterning the Asteraceae Capitulum: Duplications and Differential Expression of the Flower Symmetry CYC2-Like Genes.</title>
        <authorList>
            <person name="Chen J."/>
            <person name="Shen C.Z."/>
            <person name="Guo Y.P."/>
            <person name="Rao G.Y."/>
        </authorList>
    </citation>
    <scope>NUCLEOTIDE SEQUENCE</scope>
</reference>
<dbReference type="PANTHER" id="PTHR31072:SF224">
    <property type="entry name" value="TRANSCRIPTION FACTOR TCP1"/>
    <property type="match status" value="1"/>
</dbReference>
<dbReference type="GO" id="GO:0003700">
    <property type="term" value="F:DNA-binding transcription factor activity"/>
    <property type="evidence" value="ECO:0007669"/>
    <property type="project" value="InterPro"/>
</dbReference>
<evidence type="ECO:0000259" key="9">
    <source>
        <dbReference type="PROSITE" id="PS51370"/>
    </source>
</evidence>
<feature type="domain" description="R" evidence="9">
    <location>
        <begin position="213"/>
        <end position="230"/>
    </location>
</feature>
<accession>A0A346D3I9</accession>
<dbReference type="AlphaFoldDB" id="A0A346D3I9"/>
<dbReference type="GO" id="GO:2000032">
    <property type="term" value="P:regulation of secondary shoot formation"/>
    <property type="evidence" value="ECO:0007669"/>
    <property type="project" value="TreeGrafter"/>
</dbReference>
<feature type="domain" description="TCP" evidence="8">
    <location>
        <begin position="80"/>
        <end position="138"/>
    </location>
</feature>
<dbReference type="PROSITE" id="PS51369">
    <property type="entry name" value="TCP"/>
    <property type="match status" value="1"/>
</dbReference>
<keyword evidence="2" id="KW-0217">Developmental protein</keyword>
<keyword evidence="4" id="KW-0238">DNA-binding</keyword>
<keyword evidence="3" id="KW-0805">Transcription regulation</keyword>
<feature type="region of interest" description="Disordered" evidence="7">
    <location>
        <begin position="167"/>
        <end position="237"/>
    </location>
</feature>
<evidence type="ECO:0000256" key="3">
    <source>
        <dbReference type="ARBA" id="ARBA00023015"/>
    </source>
</evidence>
<dbReference type="PANTHER" id="PTHR31072">
    <property type="entry name" value="TRANSCRIPTION FACTOR TCP4-RELATED"/>
    <property type="match status" value="1"/>
</dbReference>
<organism evidence="10">
    <name type="scientific">Lapsanastrum apogonoides</name>
    <dbReference type="NCBI Taxonomy" id="1495213"/>
    <lineage>
        <taxon>Eukaryota</taxon>
        <taxon>Viridiplantae</taxon>
        <taxon>Streptophyta</taxon>
        <taxon>Embryophyta</taxon>
        <taxon>Tracheophyta</taxon>
        <taxon>Spermatophyta</taxon>
        <taxon>Magnoliopsida</taxon>
        <taxon>eudicotyledons</taxon>
        <taxon>Gunneridae</taxon>
        <taxon>Pentapetalae</taxon>
        <taxon>asterids</taxon>
        <taxon>campanulids</taxon>
        <taxon>Asterales</taxon>
        <taxon>Asteraceae</taxon>
        <taxon>Cichorioideae</taxon>
        <taxon>Cichorieae</taxon>
        <taxon>Crepidinae</taxon>
        <taxon>Lapsanastrum</taxon>
    </lineage>
</organism>